<comment type="similarity">
    <text evidence="7">Belongs to the RnpA family.</text>
</comment>
<evidence type="ECO:0000256" key="2">
    <source>
        <dbReference type="ARBA" id="ARBA00022694"/>
    </source>
</evidence>
<evidence type="ECO:0000256" key="1">
    <source>
        <dbReference type="ARBA" id="ARBA00002663"/>
    </source>
</evidence>
<dbReference type="SUPFAM" id="SSF54211">
    <property type="entry name" value="Ribosomal protein S5 domain 2-like"/>
    <property type="match status" value="1"/>
</dbReference>
<dbReference type="Gene3D" id="3.30.230.10">
    <property type="match status" value="1"/>
</dbReference>
<keyword evidence="3 7" id="KW-0540">Nuclease</keyword>
<organism evidence="10 11">
    <name type="scientific">Myceligenerans xiligouense</name>
    <dbReference type="NCBI Taxonomy" id="253184"/>
    <lineage>
        <taxon>Bacteria</taxon>
        <taxon>Bacillati</taxon>
        <taxon>Actinomycetota</taxon>
        <taxon>Actinomycetes</taxon>
        <taxon>Micrococcales</taxon>
        <taxon>Promicromonosporaceae</taxon>
        <taxon>Myceligenerans</taxon>
    </lineage>
</organism>
<dbReference type="NCBIfam" id="TIGR00188">
    <property type="entry name" value="rnpA"/>
    <property type="match status" value="1"/>
</dbReference>
<dbReference type="Proteomes" id="UP000280501">
    <property type="component" value="Unassembled WGS sequence"/>
</dbReference>
<keyword evidence="5 7" id="KW-0378">Hydrolase</keyword>
<evidence type="ECO:0000256" key="4">
    <source>
        <dbReference type="ARBA" id="ARBA00022759"/>
    </source>
</evidence>
<dbReference type="GO" id="GO:0030677">
    <property type="term" value="C:ribonuclease P complex"/>
    <property type="evidence" value="ECO:0007669"/>
    <property type="project" value="TreeGrafter"/>
</dbReference>
<dbReference type="InterPro" id="IPR014721">
    <property type="entry name" value="Ribsml_uS5_D2-typ_fold_subgr"/>
</dbReference>
<dbReference type="InterPro" id="IPR020568">
    <property type="entry name" value="Ribosomal_Su5_D2-typ_SF"/>
</dbReference>
<evidence type="ECO:0000313" key="10">
    <source>
        <dbReference type="EMBL" id="RPF19463.1"/>
    </source>
</evidence>
<dbReference type="GO" id="GO:0001682">
    <property type="term" value="P:tRNA 5'-leader removal"/>
    <property type="evidence" value="ECO:0007669"/>
    <property type="project" value="UniProtKB-UniRule"/>
</dbReference>
<keyword evidence="2 7" id="KW-0819">tRNA processing</keyword>
<evidence type="ECO:0000256" key="6">
    <source>
        <dbReference type="ARBA" id="ARBA00022884"/>
    </source>
</evidence>
<evidence type="ECO:0000256" key="8">
    <source>
        <dbReference type="NCBIfam" id="TIGR00188"/>
    </source>
</evidence>
<dbReference type="GO" id="GO:0000049">
    <property type="term" value="F:tRNA binding"/>
    <property type="evidence" value="ECO:0007669"/>
    <property type="project" value="UniProtKB-UniRule"/>
</dbReference>
<dbReference type="EC" id="3.1.26.5" evidence="7 8"/>
<dbReference type="GO" id="GO:0042781">
    <property type="term" value="F:3'-tRNA processing endoribonuclease activity"/>
    <property type="evidence" value="ECO:0007669"/>
    <property type="project" value="TreeGrafter"/>
</dbReference>
<evidence type="ECO:0000313" key="11">
    <source>
        <dbReference type="Proteomes" id="UP000280501"/>
    </source>
</evidence>
<dbReference type="PROSITE" id="PS00648">
    <property type="entry name" value="RIBONUCLEASE_P"/>
    <property type="match status" value="1"/>
</dbReference>
<dbReference type="PANTHER" id="PTHR33992">
    <property type="entry name" value="RIBONUCLEASE P PROTEIN COMPONENT"/>
    <property type="match status" value="1"/>
</dbReference>
<sequence length="155" mass="16066">MLPAAHRLRRSVDFERTVRRGTRAGRPTLVVHLLADSGDGSGNPPQVGLVVSKAVGNAVHRNRVKRRIRASVAGYIGDLPRGACLVVRALPPAAGTSYHELDADLGSCLHRAARKAARGTRGDARPLPQAEAGTAGPSTGSAREPARSTNGGTAA</sequence>
<dbReference type="OrthoDB" id="196964at2"/>
<evidence type="ECO:0000256" key="3">
    <source>
        <dbReference type="ARBA" id="ARBA00022722"/>
    </source>
</evidence>
<keyword evidence="4 7" id="KW-0255">Endonuclease</keyword>
<dbReference type="HAMAP" id="MF_00227">
    <property type="entry name" value="RNase_P"/>
    <property type="match status" value="1"/>
</dbReference>
<name>A0A3N4YF72_9MICO</name>
<dbReference type="AlphaFoldDB" id="A0A3N4YF72"/>
<comment type="catalytic activity">
    <reaction evidence="7">
        <text>Endonucleolytic cleavage of RNA, removing 5'-extranucleotides from tRNA precursor.</text>
        <dbReference type="EC" id="3.1.26.5"/>
    </reaction>
</comment>
<dbReference type="Pfam" id="PF00825">
    <property type="entry name" value="Ribonuclease_P"/>
    <property type="match status" value="1"/>
</dbReference>
<keyword evidence="11" id="KW-1185">Reference proteome</keyword>
<dbReference type="GO" id="GO:0004526">
    <property type="term" value="F:ribonuclease P activity"/>
    <property type="evidence" value="ECO:0007669"/>
    <property type="project" value="UniProtKB-UniRule"/>
</dbReference>
<evidence type="ECO:0000256" key="5">
    <source>
        <dbReference type="ARBA" id="ARBA00022801"/>
    </source>
</evidence>
<dbReference type="InterPro" id="IPR000100">
    <property type="entry name" value="RNase_P"/>
</dbReference>
<dbReference type="RefSeq" id="WP_123812766.1">
    <property type="nucleotide sequence ID" value="NZ_RKQZ01000001.1"/>
</dbReference>
<feature type="region of interest" description="Disordered" evidence="9">
    <location>
        <begin position="117"/>
        <end position="155"/>
    </location>
</feature>
<gene>
    <name evidence="7" type="primary">rnpA</name>
    <name evidence="10" type="ORF">EDD34_0011</name>
</gene>
<comment type="function">
    <text evidence="1 7">RNaseP catalyzes the removal of the 5'-leader sequence from pre-tRNA to produce the mature 5'-terminus. It can also cleave other RNA substrates such as 4.5S RNA. The protein component plays an auxiliary but essential role in vivo by binding to the 5'-leader sequence and broadening the substrate specificity of the ribozyme.</text>
</comment>
<evidence type="ECO:0000256" key="9">
    <source>
        <dbReference type="SAM" id="MobiDB-lite"/>
    </source>
</evidence>
<feature type="compositionally biased region" description="Polar residues" evidence="9">
    <location>
        <begin position="136"/>
        <end position="155"/>
    </location>
</feature>
<evidence type="ECO:0000256" key="7">
    <source>
        <dbReference type="HAMAP-Rule" id="MF_00227"/>
    </source>
</evidence>
<proteinExistence type="inferred from homology"/>
<protein>
    <recommendedName>
        <fullName evidence="7 8">Ribonuclease P protein component</fullName>
        <shortName evidence="7">RNase P protein</shortName>
        <shortName evidence="7">RNaseP protein</shortName>
        <ecNumber evidence="7 8">3.1.26.5</ecNumber>
    </recommendedName>
    <alternativeName>
        <fullName evidence="7">Protein C5</fullName>
    </alternativeName>
</protein>
<dbReference type="EMBL" id="RKQZ01000001">
    <property type="protein sequence ID" value="RPF19463.1"/>
    <property type="molecule type" value="Genomic_DNA"/>
</dbReference>
<keyword evidence="6 7" id="KW-0694">RNA-binding</keyword>
<reference evidence="10 11" key="1">
    <citation type="submission" date="2018-11" db="EMBL/GenBank/DDBJ databases">
        <title>Sequencing the genomes of 1000 actinobacteria strains.</title>
        <authorList>
            <person name="Klenk H.-P."/>
        </authorList>
    </citation>
    <scope>NUCLEOTIDE SEQUENCE [LARGE SCALE GENOMIC DNA]</scope>
    <source>
        <strain evidence="10 11">DSM 15700</strain>
    </source>
</reference>
<comment type="caution">
    <text evidence="10">The sequence shown here is derived from an EMBL/GenBank/DDBJ whole genome shotgun (WGS) entry which is preliminary data.</text>
</comment>
<dbReference type="PANTHER" id="PTHR33992:SF1">
    <property type="entry name" value="RIBONUCLEASE P PROTEIN COMPONENT"/>
    <property type="match status" value="1"/>
</dbReference>
<dbReference type="InterPro" id="IPR020539">
    <property type="entry name" value="RNase_P_CS"/>
</dbReference>
<accession>A0A3N4YF72</accession>
<comment type="subunit">
    <text evidence="7">Consists of a catalytic RNA component (M1 or rnpB) and a protein subunit.</text>
</comment>